<evidence type="ECO:0000313" key="2">
    <source>
        <dbReference type="Proteomes" id="UP000605392"/>
    </source>
</evidence>
<dbReference type="EMBL" id="BMFN01000001">
    <property type="protein sequence ID" value="GGF53144.1"/>
    <property type="molecule type" value="Genomic_DNA"/>
</dbReference>
<accession>A0ACB5PMG7</accession>
<keyword evidence="2" id="KW-1185">Reference proteome</keyword>
<comment type="caution">
    <text evidence="1">The sequence shown here is derived from an EMBL/GenBank/DDBJ whole genome shotgun (WGS) entry which is preliminary data.</text>
</comment>
<gene>
    <name evidence="1" type="ORF">GCM10011375_05820</name>
</gene>
<sequence>MPLVRLELRVPELPQLELQRRLELQLVEPELESVPLGPAWALLRLQEPAQAQQLLLVQLVRALALAQEPV</sequence>
<name>A0ACB5PMG7_9BACT</name>
<reference evidence="1 2" key="1">
    <citation type="journal article" date="2019" name="Int. J. Syst. Evol. Microbiol.">
        <title>The Global Catalogue of Microorganisms (GCM) 10K type strain sequencing project: providing services to taxonomists for standard genome sequencing and annotation.</title>
        <authorList>
            <consortium name="The Broad Institute Genomics Platform"/>
            <consortium name="The Broad Institute Genome Sequencing Center for Infectious Disease"/>
            <person name="Wu L."/>
            <person name="Ma J."/>
        </authorList>
    </citation>
    <scope>NUCLEOTIDE SEQUENCE [LARGE SCALE GENOMIC DNA]</scope>
    <source>
        <strain evidence="1 2">CGMCC 1.12720</strain>
    </source>
</reference>
<proteinExistence type="predicted"/>
<dbReference type="Proteomes" id="UP000605392">
    <property type="component" value="Unassembled WGS sequence"/>
</dbReference>
<protein>
    <submittedName>
        <fullName evidence="1">Uncharacterized protein</fullName>
    </submittedName>
</protein>
<evidence type="ECO:0000313" key="1">
    <source>
        <dbReference type="EMBL" id="GGF53144.1"/>
    </source>
</evidence>
<organism evidence="1 2">
    <name type="scientific">Hymenobacter qilianensis</name>
    <dbReference type="NCBI Taxonomy" id="1385715"/>
    <lineage>
        <taxon>Bacteria</taxon>
        <taxon>Pseudomonadati</taxon>
        <taxon>Bacteroidota</taxon>
        <taxon>Cytophagia</taxon>
        <taxon>Cytophagales</taxon>
        <taxon>Hymenobacteraceae</taxon>
        <taxon>Hymenobacter</taxon>
    </lineage>
</organism>